<organism evidence="3 4">
    <name type="scientific">Lodderomyces elongisporus (strain ATCC 11503 / CBS 2605 / JCM 1781 / NBRC 1676 / NRRL YB-4239)</name>
    <name type="common">Yeast</name>
    <name type="synonym">Saccharomyces elongisporus</name>
    <dbReference type="NCBI Taxonomy" id="379508"/>
    <lineage>
        <taxon>Eukaryota</taxon>
        <taxon>Fungi</taxon>
        <taxon>Dikarya</taxon>
        <taxon>Ascomycota</taxon>
        <taxon>Saccharomycotina</taxon>
        <taxon>Pichiomycetes</taxon>
        <taxon>Debaryomycetaceae</taxon>
        <taxon>Candida/Lodderomyces clade</taxon>
        <taxon>Lodderomyces</taxon>
    </lineage>
</organism>
<dbReference type="OrthoDB" id="5186at2759"/>
<dbReference type="EMBL" id="CH981529">
    <property type="protein sequence ID" value="EDK45979.1"/>
    <property type="molecule type" value="Genomic_DNA"/>
</dbReference>
<proteinExistence type="predicted"/>
<dbReference type="eggNOG" id="KOG1808">
    <property type="taxonomic scope" value="Eukaryota"/>
</dbReference>
<keyword evidence="4" id="KW-1185">Reference proteome</keyword>
<evidence type="ECO:0000256" key="1">
    <source>
        <dbReference type="ARBA" id="ARBA00022741"/>
    </source>
</evidence>
<protein>
    <submittedName>
        <fullName evidence="3">Uncharacterized protein</fullName>
    </submittedName>
</protein>
<evidence type="ECO:0000313" key="3">
    <source>
        <dbReference type="EMBL" id="EDK45979.1"/>
    </source>
</evidence>
<dbReference type="PANTHER" id="PTHR48103">
    <property type="entry name" value="MIDASIN-RELATED"/>
    <property type="match status" value="1"/>
</dbReference>
<dbReference type="PANTHER" id="PTHR48103:SF2">
    <property type="entry name" value="MIDASIN"/>
    <property type="match status" value="1"/>
</dbReference>
<name>A5E3H1_LODEL</name>
<dbReference type="VEuPathDB" id="FungiDB:LELG_04158"/>
<dbReference type="HOGENOM" id="CLU_1678232_0_0_1"/>
<dbReference type="GO" id="GO:0005634">
    <property type="term" value="C:nucleus"/>
    <property type="evidence" value="ECO:0007669"/>
    <property type="project" value="TreeGrafter"/>
</dbReference>
<gene>
    <name evidence="3" type="ORF">LELG_04158</name>
</gene>
<reference evidence="3 4" key="1">
    <citation type="journal article" date="2009" name="Nature">
        <title>Evolution of pathogenicity and sexual reproduction in eight Candida genomes.</title>
        <authorList>
            <person name="Butler G."/>
            <person name="Rasmussen M.D."/>
            <person name="Lin M.F."/>
            <person name="Santos M.A."/>
            <person name="Sakthikumar S."/>
            <person name="Munro C.A."/>
            <person name="Rheinbay E."/>
            <person name="Grabherr M."/>
            <person name="Forche A."/>
            <person name="Reedy J.L."/>
            <person name="Agrafioti I."/>
            <person name="Arnaud M.B."/>
            <person name="Bates S."/>
            <person name="Brown A.J."/>
            <person name="Brunke S."/>
            <person name="Costanzo M.C."/>
            <person name="Fitzpatrick D.A."/>
            <person name="de Groot P.W."/>
            <person name="Harris D."/>
            <person name="Hoyer L.L."/>
            <person name="Hube B."/>
            <person name="Klis F.M."/>
            <person name="Kodira C."/>
            <person name="Lennard N."/>
            <person name="Logue M.E."/>
            <person name="Martin R."/>
            <person name="Neiman A.M."/>
            <person name="Nikolaou E."/>
            <person name="Quail M.A."/>
            <person name="Quinn J."/>
            <person name="Santos M.C."/>
            <person name="Schmitzberger F.F."/>
            <person name="Sherlock G."/>
            <person name="Shah P."/>
            <person name="Silverstein K.A."/>
            <person name="Skrzypek M.S."/>
            <person name="Soll D."/>
            <person name="Staggs R."/>
            <person name="Stansfield I."/>
            <person name="Stumpf M.P."/>
            <person name="Sudbery P.E."/>
            <person name="Srikantha T."/>
            <person name="Zeng Q."/>
            <person name="Berman J."/>
            <person name="Berriman M."/>
            <person name="Heitman J."/>
            <person name="Gow N.A."/>
            <person name="Lorenz M.C."/>
            <person name="Birren B.W."/>
            <person name="Kellis M."/>
            <person name="Cuomo C.A."/>
        </authorList>
    </citation>
    <scope>NUCLEOTIDE SEQUENCE [LARGE SCALE GENOMIC DNA]</scope>
    <source>
        <strain evidence="4">ATCC 11503 / BCRC 21390 / CBS 2605 / JCM 1781 / NBRC 1676 / NRRL YB-4239</strain>
    </source>
</reference>
<evidence type="ECO:0000313" key="4">
    <source>
        <dbReference type="Proteomes" id="UP000001996"/>
    </source>
</evidence>
<dbReference type="GO" id="GO:0005524">
    <property type="term" value="F:ATP binding"/>
    <property type="evidence" value="ECO:0007669"/>
    <property type="project" value="UniProtKB-KW"/>
</dbReference>
<keyword evidence="1" id="KW-0547">Nucleotide-binding</keyword>
<dbReference type="InParanoid" id="A5E3H1"/>
<dbReference type="GO" id="GO:0000055">
    <property type="term" value="P:ribosomal large subunit export from nucleus"/>
    <property type="evidence" value="ECO:0007669"/>
    <property type="project" value="TreeGrafter"/>
</dbReference>
<evidence type="ECO:0000256" key="2">
    <source>
        <dbReference type="ARBA" id="ARBA00022840"/>
    </source>
</evidence>
<dbReference type="GO" id="GO:0030687">
    <property type="term" value="C:preribosome, large subunit precursor"/>
    <property type="evidence" value="ECO:0007669"/>
    <property type="project" value="TreeGrafter"/>
</dbReference>
<keyword evidence="2" id="KW-0067">ATP-binding</keyword>
<dbReference type="STRING" id="379508.A5E3H1"/>
<dbReference type="Proteomes" id="UP000001996">
    <property type="component" value="Unassembled WGS sequence"/>
</dbReference>
<accession>A5E3H1</accession>
<sequence length="157" mass="17708">MTMGEFSSRLSLLQAFRNHAKTLQNSKITVDALSNCIDFYVQFGSTIAEKLSAGRALLQKEISEVILLASWKDVNIDALKQSARKSHTALFKIVRKYRLRLSEPVQPLVETGLSLETLNKSAHVNKLHRIEQSVPIMEGAKLADISSRHKDLRDYKT</sequence>
<dbReference type="AlphaFoldDB" id="A5E3H1"/>
<dbReference type="GO" id="GO:0000027">
    <property type="term" value="P:ribosomal large subunit assembly"/>
    <property type="evidence" value="ECO:0007669"/>
    <property type="project" value="TreeGrafter"/>
</dbReference>